<dbReference type="InterPro" id="IPR008921">
    <property type="entry name" value="DNA_pol3_clamp-load_cplx_C"/>
</dbReference>
<reference evidence="9 10" key="1">
    <citation type="submission" date="2018-01" db="EMBL/GenBank/DDBJ databases">
        <title>Lactibacter flavus gen. nov., sp. nov., a novel bacterium of the family Propionibacteriaceae isolated from raw milk and dairy products.</title>
        <authorList>
            <person name="Wenning M."/>
            <person name="Breitenwieser F."/>
            <person name="Huptas C."/>
            <person name="von Neubeck M."/>
            <person name="Busse H.-J."/>
            <person name="Scherer S."/>
        </authorList>
    </citation>
    <scope>NUCLEOTIDE SEQUENCE [LARGE SCALE GENOMIC DNA]</scope>
    <source>
        <strain evidence="9 10">VG341</strain>
    </source>
</reference>
<keyword evidence="3" id="KW-0548">Nucleotidyltransferase</keyword>
<dbReference type="Gene3D" id="3.40.50.300">
    <property type="entry name" value="P-loop containing nucleotide triphosphate hydrolases"/>
    <property type="match status" value="1"/>
</dbReference>
<dbReference type="Proteomes" id="UP000290624">
    <property type="component" value="Unassembled WGS sequence"/>
</dbReference>
<evidence type="ECO:0000259" key="8">
    <source>
        <dbReference type="Pfam" id="PF21694"/>
    </source>
</evidence>
<dbReference type="PANTHER" id="PTHR34388">
    <property type="entry name" value="DNA POLYMERASE III SUBUNIT DELTA"/>
    <property type="match status" value="1"/>
</dbReference>
<accession>A0A4Q2EHB5</accession>
<keyword evidence="2" id="KW-0808">Transferase</keyword>
<evidence type="ECO:0000256" key="7">
    <source>
        <dbReference type="ARBA" id="ARBA00049244"/>
    </source>
</evidence>
<dbReference type="GO" id="GO:0009360">
    <property type="term" value="C:DNA polymerase III complex"/>
    <property type="evidence" value="ECO:0007669"/>
    <property type="project" value="TreeGrafter"/>
</dbReference>
<dbReference type="SUPFAM" id="SSF48019">
    <property type="entry name" value="post-AAA+ oligomerization domain-like"/>
    <property type="match status" value="1"/>
</dbReference>
<dbReference type="GO" id="GO:0003887">
    <property type="term" value="F:DNA-directed DNA polymerase activity"/>
    <property type="evidence" value="ECO:0007669"/>
    <property type="project" value="UniProtKB-KW"/>
</dbReference>
<evidence type="ECO:0000256" key="4">
    <source>
        <dbReference type="ARBA" id="ARBA00022705"/>
    </source>
</evidence>
<dbReference type="AlphaFoldDB" id="A0A4Q2EHB5"/>
<evidence type="ECO:0000256" key="2">
    <source>
        <dbReference type="ARBA" id="ARBA00022679"/>
    </source>
</evidence>
<evidence type="ECO:0000256" key="1">
    <source>
        <dbReference type="ARBA" id="ARBA00012417"/>
    </source>
</evidence>
<dbReference type="Gene3D" id="1.20.272.10">
    <property type="match status" value="1"/>
</dbReference>
<dbReference type="NCBIfam" id="TIGR01128">
    <property type="entry name" value="holA"/>
    <property type="match status" value="1"/>
</dbReference>
<organism evidence="9 10">
    <name type="scientific">Propioniciclava flava</name>
    <dbReference type="NCBI Taxonomy" id="2072026"/>
    <lineage>
        <taxon>Bacteria</taxon>
        <taxon>Bacillati</taxon>
        <taxon>Actinomycetota</taxon>
        <taxon>Actinomycetes</taxon>
        <taxon>Propionibacteriales</taxon>
        <taxon>Propionibacteriaceae</taxon>
        <taxon>Propioniciclava</taxon>
    </lineage>
</organism>
<evidence type="ECO:0000256" key="3">
    <source>
        <dbReference type="ARBA" id="ARBA00022695"/>
    </source>
</evidence>
<evidence type="ECO:0000313" key="10">
    <source>
        <dbReference type="Proteomes" id="UP000290624"/>
    </source>
</evidence>
<comment type="similarity">
    <text evidence="6">Belongs to the DNA polymerase HolA subunit family.</text>
</comment>
<dbReference type="GO" id="GO:0003677">
    <property type="term" value="F:DNA binding"/>
    <property type="evidence" value="ECO:0007669"/>
    <property type="project" value="InterPro"/>
</dbReference>
<dbReference type="InterPro" id="IPR005790">
    <property type="entry name" value="DNA_polIII_delta"/>
</dbReference>
<feature type="domain" description="DNA polymerase III delta subunit-like C-terminal" evidence="8">
    <location>
        <begin position="200"/>
        <end position="316"/>
    </location>
</feature>
<evidence type="ECO:0000256" key="5">
    <source>
        <dbReference type="ARBA" id="ARBA00022932"/>
    </source>
</evidence>
<sequence length="331" mass="34799">MEETAIFGAVTLVSGPEALLAERAIRSLTQRALAERPEASVTTLEGAGLDASALAQATTGSLFASDAIVIINPISEVPAELFDTLAGYAKTPQSDLGLVLVHPGGVKGKRLLDALKKAKVAVVDCPTIKPWELAGFAINEARRVGGRIDQGTAARLVEALGADARAVAGAIRQLLADSDDRVVTEAAVRRYFTGRADVTSFTVADHVMAGRRNEALGALRWALDTGVAPVLVTSAVAAAVRQQGRYSDLAGQRMRDGDVAREIGVPPWKVKDLVRHSRDWTARGLADALQRVAVADAAVKGSAADPAFALERMVLDVAALRGRRPESGMGR</sequence>
<evidence type="ECO:0000256" key="6">
    <source>
        <dbReference type="ARBA" id="ARBA00034754"/>
    </source>
</evidence>
<dbReference type="EC" id="2.7.7.7" evidence="1"/>
<protein>
    <recommendedName>
        <fullName evidence="1">DNA-directed DNA polymerase</fullName>
        <ecNumber evidence="1">2.7.7.7</ecNumber>
    </recommendedName>
</protein>
<dbReference type="InterPro" id="IPR048466">
    <property type="entry name" value="DNA_pol3_delta-like_C"/>
</dbReference>
<dbReference type="EMBL" id="PPCV01000011">
    <property type="protein sequence ID" value="RXW31245.1"/>
    <property type="molecule type" value="Genomic_DNA"/>
</dbReference>
<dbReference type="Pfam" id="PF21694">
    <property type="entry name" value="DNA_pol3_delta_C"/>
    <property type="match status" value="1"/>
</dbReference>
<keyword evidence="5" id="KW-0239">DNA-directed DNA polymerase</keyword>
<comment type="caution">
    <text evidence="9">The sequence shown here is derived from an EMBL/GenBank/DDBJ whole genome shotgun (WGS) entry which is preliminary data.</text>
</comment>
<dbReference type="SUPFAM" id="SSF52540">
    <property type="entry name" value="P-loop containing nucleoside triphosphate hydrolases"/>
    <property type="match status" value="1"/>
</dbReference>
<keyword evidence="4" id="KW-0235">DNA replication</keyword>
<proteinExistence type="inferred from homology"/>
<keyword evidence="10" id="KW-1185">Reference proteome</keyword>
<gene>
    <name evidence="9" type="primary">holA</name>
    <name evidence="9" type="ORF">C1706_13095</name>
</gene>
<dbReference type="InterPro" id="IPR027417">
    <property type="entry name" value="P-loop_NTPase"/>
</dbReference>
<dbReference type="GO" id="GO:0006261">
    <property type="term" value="P:DNA-templated DNA replication"/>
    <property type="evidence" value="ECO:0007669"/>
    <property type="project" value="TreeGrafter"/>
</dbReference>
<evidence type="ECO:0000313" key="9">
    <source>
        <dbReference type="EMBL" id="RXW31245.1"/>
    </source>
</evidence>
<comment type="catalytic activity">
    <reaction evidence="7">
        <text>DNA(n) + a 2'-deoxyribonucleoside 5'-triphosphate = DNA(n+1) + diphosphate</text>
        <dbReference type="Rhea" id="RHEA:22508"/>
        <dbReference type="Rhea" id="RHEA-COMP:17339"/>
        <dbReference type="Rhea" id="RHEA-COMP:17340"/>
        <dbReference type="ChEBI" id="CHEBI:33019"/>
        <dbReference type="ChEBI" id="CHEBI:61560"/>
        <dbReference type="ChEBI" id="CHEBI:173112"/>
        <dbReference type="EC" id="2.7.7.7"/>
    </reaction>
</comment>
<dbReference type="OrthoDB" id="8478864at2"/>
<name>A0A4Q2EHB5_9ACTN</name>
<dbReference type="PANTHER" id="PTHR34388:SF1">
    <property type="entry name" value="DNA POLYMERASE III SUBUNIT DELTA"/>
    <property type="match status" value="1"/>
</dbReference>